<dbReference type="PANTHER" id="PTHR46610">
    <property type="entry name" value="OS05G0181300 PROTEIN"/>
    <property type="match status" value="1"/>
</dbReference>
<keyword evidence="2" id="KW-1133">Transmembrane helix</keyword>
<feature type="non-terminal residue" evidence="3">
    <location>
        <position position="1"/>
    </location>
</feature>
<gene>
    <name evidence="3" type="ORF">Taro_028368</name>
</gene>
<dbReference type="EMBL" id="NMUH01001822">
    <property type="protein sequence ID" value="MQL95698.1"/>
    <property type="molecule type" value="Genomic_DNA"/>
</dbReference>
<accession>A0A843VH34</accession>
<reference evidence="3" key="1">
    <citation type="submission" date="2017-07" db="EMBL/GenBank/DDBJ databases">
        <title>Taro Niue Genome Assembly and Annotation.</title>
        <authorList>
            <person name="Atibalentja N."/>
            <person name="Keating K."/>
            <person name="Fields C.J."/>
        </authorList>
    </citation>
    <scope>NUCLEOTIDE SEQUENCE</scope>
    <source>
        <strain evidence="3">Niue_2</strain>
        <tissue evidence="3">Leaf</tissue>
    </source>
</reference>
<dbReference type="Proteomes" id="UP000652761">
    <property type="component" value="Unassembled WGS sequence"/>
</dbReference>
<feature type="transmembrane region" description="Helical" evidence="2">
    <location>
        <begin position="218"/>
        <end position="237"/>
    </location>
</feature>
<keyword evidence="2" id="KW-0812">Transmembrane</keyword>
<dbReference type="Pfam" id="PF20100">
    <property type="entry name" value="DUF6490"/>
    <property type="match status" value="1"/>
</dbReference>
<keyword evidence="2" id="KW-0472">Membrane</keyword>
<evidence type="ECO:0000256" key="1">
    <source>
        <dbReference type="SAM" id="MobiDB-lite"/>
    </source>
</evidence>
<protein>
    <submittedName>
        <fullName evidence="3">Uncharacterized protein</fullName>
    </submittedName>
</protein>
<feature type="region of interest" description="Disordered" evidence="1">
    <location>
        <begin position="1"/>
        <end position="39"/>
    </location>
</feature>
<evidence type="ECO:0000313" key="4">
    <source>
        <dbReference type="Proteomes" id="UP000652761"/>
    </source>
</evidence>
<name>A0A843VH34_COLES</name>
<evidence type="ECO:0000313" key="3">
    <source>
        <dbReference type="EMBL" id="MQL95698.1"/>
    </source>
</evidence>
<keyword evidence="4" id="KW-1185">Reference proteome</keyword>
<proteinExistence type="predicted"/>
<dbReference type="InterPro" id="IPR045501">
    <property type="entry name" value="DUF6490"/>
</dbReference>
<dbReference type="PANTHER" id="PTHR46610:SF20">
    <property type="entry name" value="OS05G0181300 PROTEIN"/>
    <property type="match status" value="1"/>
</dbReference>
<dbReference type="AlphaFoldDB" id="A0A843VH34"/>
<evidence type="ECO:0000256" key="2">
    <source>
        <dbReference type="SAM" id="Phobius"/>
    </source>
</evidence>
<organism evidence="3 4">
    <name type="scientific">Colocasia esculenta</name>
    <name type="common">Wild taro</name>
    <name type="synonym">Arum esculentum</name>
    <dbReference type="NCBI Taxonomy" id="4460"/>
    <lineage>
        <taxon>Eukaryota</taxon>
        <taxon>Viridiplantae</taxon>
        <taxon>Streptophyta</taxon>
        <taxon>Embryophyta</taxon>
        <taxon>Tracheophyta</taxon>
        <taxon>Spermatophyta</taxon>
        <taxon>Magnoliopsida</taxon>
        <taxon>Liliopsida</taxon>
        <taxon>Araceae</taxon>
        <taxon>Aroideae</taxon>
        <taxon>Colocasieae</taxon>
        <taxon>Colocasia</taxon>
    </lineage>
</organism>
<comment type="caution">
    <text evidence="3">The sequence shown here is derived from an EMBL/GenBank/DDBJ whole genome shotgun (WGS) entry which is preliminary data.</text>
</comment>
<sequence>LAFLPHCAPNPASPPARGGALARDSGDDLPTRAASAADGIHSCSGRPHTGCVLLQRGRSSPLRASHLLLRRGRSSPLCADCRLLRLAPTGSTDTGFPFATDTRISFVGGAPSTPSRRAPSLGISFVAPSTPSRRAPTSAAPAPASPPSHGDPWAASFALQEYTALLLLFWCLRSLERTDPYRHQAKREKLRLVVLILTGTLNFFSYQVSKLLPSVLKAFVWFLAGSLTGGGLCVFCLRPHTQLFPGTTQTPPHFPRMR</sequence>
<feature type="transmembrane region" description="Helical" evidence="2">
    <location>
        <begin position="192"/>
        <end position="212"/>
    </location>
</feature>